<keyword evidence="2" id="KW-1185">Reference proteome</keyword>
<proteinExistence type="predicted"/>
<dbReference type="EMBL" id="JACLYY010000016">
    <property type="protein sequence ID" value="MBM6739109.1"/>
    <property type="molecule type" value="Genomic_DNA"/>
</dbReference>
<dbReference type="Proteomes" id="UP000716906">
    <property type="component" value="Unassembled WGS sequence"/>
</dbReference>
<evidence type="ECO:0008006" key="3">
    <source>
        <dbReference type="Google" id="ProtNLM"/>
    </source>
</evidence>
<comment type="caution">
    <text evidence="1">The sequence shown here is derived from an EMBL/GenBank/DDBJ whole genome shotgun (WGS) entry which is preliminary data.</text>
</comment>
<dbReference type="RefSeq" id="WP_191493712.1">
    <property type="nucleotide sequence ID" value="NZ_JACLYY010000016.1"/>
</dbReference>
<evidence type="ECO:0000313" key="1">
    <source>
        <dbReference type="EMBL" id="MBM6739109.1"/>
    </source>
</evidence>
<accession>A0ABS2EBS4</accession>
<gene>
    <name evidence="1" type="ORF">H7U36_13550</name>
</gene>
<protein>
    <recommendedName>
        <fullName evidence="3">Peptidase C39-like domain-containing protein</fullName>
    </recommendedName>
</protein>
<reference evidence="1 2" key="1">
    <citation type="journal article" date="2021" name="Sci. Rep.">
        <title>The distribution of antibiotic resistance genes in chicken gut microbiota commensals.</title>
        <authorList>
            <person name="Juricova H."/>
            <person name="Matiasovicova J."/>
            <person name="Kubasova T."/>
            <person name="Cejkova D."/>
            <person name="Rychlik I."/>
        </authorList>
    </citation>
    <scope>NUCLEOTIDE SEQUENCE [LARGE SCALE GENOMIC DNA]</scope>
    <source>
        <strain evidence="1 2">An773</strain>
    </source>
</reference>
<sequence length="211" mass="24282">MERHLDYFEIEGAYGGNQDWFTNIVMHIGGCGAATACDTCIYLALRRGMTGLYPGDVRHLTKQDYKDFSMKMKPYLKPRAGGIDRLETYIEGFQAYLRDLGNEDGKALVMEPLHGEKDVEEAKEAVRREIGQGLPVPCLLLYHRDRKQFGDFTWHWFLLTGYEERGGRFYVTAATYGEASELDFEEMWDTGYEKKGGLVLYSLDEKTKDRQ</sequence>
<evidence type="ECO:0000313" key="2">
    <source>
        <dbReference type="Proteomes" id="UP000716906"/>
    </source>
</evidence>
<name>A0ABS2EBS4_9FIRM</name>
<organism evidence="1 2">
    <name type="scientific">Faecalicatena fissicatena</name>
    <dbReference type="NCBI Taxonomy" id="290055"/>
    <lineage>
        <taxon>Bacteria</taxon>
        <taxon>Bacillati</taxon>
        <taxon>Bacillota</taxon>
        <taxon>Clostridia</taxon>
        <taxon>Lachnospirales</taxon>
        <taxon>Lachnospiraceae</taxon>
        <taxon>Faecalicatena</taxon>
    </lineage>
</organism>